<protein>
    <submittedName>
        <fullName evidence="1">Uncharacterized protein</fullName>
    </submittedName>
</protein>
<dbReference type="EMBL" id="HACG01038769">
    <property type="protein sequence ID" value="CEK85634.1"/>
    <property type="molecule type" value="Transcribed_RNA"/>
</dbReference>
<organism evidence="1">
    <name type="scientific">Arion vulgaris</name>
    <dbReference type="NCBI Taxonomy" id="1028688"/>
    <lineage>
        <taxon>Eukaryota</taxon>
        <taxon>Metazoa</taxon>
        <taxon>Spiralia</taxon>
        <taxon>Lophotrochozoa</taxon>
        <taxon>Mollusca</taxon>
        <taxon>Gastropoda</taxon>
        <taxon>Heterobranchia</taxon>
        <taxon>Euthyneura</taxon>
        <taxon>Panpulmonata</taxon>
        <taxon>Eupulmonata</taxon>
        <taxon>Stylommatophora</taxon>
        <taxon>Helicina</taxon>
        <taxon>Arionoidea</taxon>
        <taxon>Arionidae</taxon>
        <taxon>Arion</taxon>
    </lineage>
</organism>
<gene>
    <name evidence="1" type="primary">ORF149295</name>
    <name evidence="2" type="synonym">ORF149300</name>
</gene>
<evidence type="ECO:0000313" key="2">
    <source>
        <dbReference type="EMBL" id="CEK85635.1"/>
    </source>
</evidence>
<reference evidence="1" key="1">
    <citation type="submission" date="2014-12" db="EMBL/GenBank/DDBJ databases">
        <title>Insight into the proteome of Arion vulgaris.</title>
        <authorList>
            <person name="Aradska J."/>
            <person name="Bulat T."/>
            <person name="Smidak R."/>
            <person name="Sarate P."/>
            <person name="Gangsoo J."/>
            <person name="Sialana F."/>
            <person name="Bilban M."/>
            <person name="Lubec G."/>
        </authorList>
    </citation>
    <scope>NUCLEOTIDE SEQUENCE</scope>
    <source>
        <tissue evidence="1">Skin</tissue>
    </source>
</reference>
<dbReference type="AlphaFoldDB" id="A0A0B7AXB7"/>
<name>A0A0B7AXB7_9EUPU</name>
<proteinExistence type="predicted"/>
<sequence length="64" mass="7237">SLLSVSPTKQQGKPRERGYRAASEKYNLLIFVQALCNGEIHSILGFMLSYTKIKMCQPVYTIIT</sequence>
<dbReference type="EMBL" id="HACG01038770">
    <property type="protein sequence ID" value="CEK85635.1"/>
    <property type="molecule type" value="Transcribed_RNA"/>
</dbReference>
<evidence type="ECO:0000313" key="1">
    <source>
        <dbReference type="EMBL" id="CEK85634.1"/>
    </source>
</evidence>
<feature type="non-terminal residue" evidence="1">
    <location>
        <position position="1"/>
    </location>
</feature>
<accession>A0A0B7AXB7</accession>